<proteinExistence type="predicted"/>
<gene>
    <name evidence="1" type="ORF">H8E19_16185</name>
</gene>
<sequence>MNKEKLFTIGFTKKSAEEFFTRLRNAGVKRLIDVRLNNVSQLAGFAKRDDLAYFLKVICDCDYRHEPLLAPTKEILDAYKKKQMDWEEYEQRFGKLLERRQAHRLVTPDELRNSCLLCSESTPEKCHRRLVAEFLTKIFDGLEIYHL</sequence>
<organism evidence="1 2">
    <name type="scientific">Candidatus Desulfacyla euxinica</name>
    <dbReference type="NCBI Taxonomy" id="2841693"/>
    <lineage>
        <taxon>Bacteria</taxon>
        <taxon>Deltaproteobacteria</taxon>
        <taxon>Candidatus Desulfacyla</taxon>
    </lineage>
</organism>
<name>A0A8J6T9W3_9DELT</name>
<reference evidence="1 2" key="1">
    <citation type="submission" date="2020-08" db="EMBL/GenBank/DDBJ databases">
        <title>Bridging the membrane lipid divide: bacteria of the FCB group superphylum have the potential to synthesize archaeal ether lipids.</title>
        <authorList>
            <person name="Villanueva L."/>
            <person name="Von Meijenfeldt F.A.B."/>
            <person name="Westbye A.B."/>
            <person name="Yadav S."/>
            <person name="Hopmans E.C."/>
            <person name="Dutilh B.E."/>
            <person name="Sinninghe Damste J.S."/>
        </authorList>
    </citation>
    <scope>NUCLEOTIDE SEQUENCE [LARGE SCALE GENOMIC DNA]</scope>
    <source>
        <strain evidence="1">NIOZ-UU27</strain>
    </source>
</reference>
<dbReference type="PANTHER" id="PTHR39337:SF1">
    <property type="entry name" value="BLR5642 PROTEIN"/>
    <property type="match status" value="1"/>
</dbReference>
<dbReference type="EMBL" id="JACNJD010000331">
    <property type="protein sequence ID" value="MBC8178943.1"/>
    <property type="molecule type" value="Genomic_DNA"/>
</dbReference>
<protein>
    <submittedName>
        <fullName evidence="1">DUF488 domain-containing protein</fullName>
    </submittedName>
</protein>
<dbReference type="InterPro" id="IPR007438">
    <property type="entry name" value="DUF488"/>
</dbReference>
<comment type="caution">
    <text evidence="1">The sequence shown here is derived from an EMBL/GenBank/DDBJ whole genome shotgun (WGS) entry which is preliminary data.</text>
</comment>
<evidence type="ECO:0000313" key="1">
    <source>
        <dbReference type="EMBL" id="MBC8178943.1"/>
    </source>
</evidence>
<accession>A0A8J6T9W3</accession>
<dbReference type="Pfam" id="PF04343">
    <property type="entry name" value="DUF488"/>
    <property type="match status" value="1"/>
</dbReference>
<dbReference type="AlphaFoldDB" id="A0A8J6T9W3"/>
<dbReference type="PANTHER" id="PTHR39337">
    <property type="entry name" value="BLR5642 PROTEIN"/>
    <property type="match status" value="1"/>
</dbReference>
<dbReference type="Proteomes" id="UP000650524">
    <property type="component" value="Unassembled WGS sequence"/>
</dbReference>
<evidence type="ECO:0000313" key="2">
    <source>
        <dbReference type="Proteomes" id="UP000650524"/>
    </source>
</evidence>